<keyword evidence="5 8" id="KW-0378">Hydrolase</keyword>
<dbReference type="EC" id="6.3.5.3" evidence="8"/>
<dbReference type="GO" id="GO:0004359">
    <property type="term" value="F:glutaminase activity"/>
    <property type="evidence" value="ECO:0007669"/>
    <property type="project" value="UniProtKB-EC"/>
</dbReference>
<organism evidence="9 10">
    <name type="scientific">Brevibacillus nitrificans</name>
    <dbReference type="NCBI Taxonomy" id="651560"/>
    <lineage>
        <taxon>Bacteria</taxon>
        <taxon>Bacillati</taxon>
        <taxon>Bacillota</taxon>
        <taxon>Bacilli</taxon>
        <taxon>Bacillales</taxon>
        <taxon>Paenibacillaceae</taxon>
        <taxon>Brevibacillus</taxon>
    </lineage>
</organism>
<evidence type="ECO:0000256" key="4">
    <source>
        <dbReference type="ARBA" id="ARBA00022755"/>
    </source>
</evidence>
<comment type="subcellular location">
    <subcellularLocation>
        <location evidence="8">Cytoplasm</location>
    </subcellularLocation>
</comment>
<evidence type="ECO:0000256" key="6">
    <source>
        <dbReference type="ARBA" id="ARBA00022840"/>
    </source>
</evidence>
<dbReference type="HAMAP" id="MF_00421">
    <property type="entry name" value="PurQ"/>
    <property type="match status" value="1"/>
</dbReference>
<dbReference type="EMBL" id="RHHU01000024">
    <property type="protein sequence ID" value="RNB78694.1"/>
    <property type="molecule type" value="Genomic_DNA"/>
</dbReference>
<evidence type="ECO:0000313" key="9">
    <source>
        <dbReference type="EMBL" id="RNB78694.1"/>
    </source>
</evidence>
<dbReference type="GO" id="GO:0004642">
    <property type="term" value="F:phosphoribosylformylglycinamidine synthase activity"/>
    <property type="evidence" value="ECO:0007669"/>
    <property type="project" value="UniProtKB-UniRule"/>
</dbReference>
<accession>A0A3M8CSK9</accession>
<dbReference type="CDD" id="cd01740">
    <property type="entry name" value="GATase1_FGAR_AT"/>
    <property type="match status" value="1"/>
</dbReference>
<evidence type="ECO:0000256" key="1">
    <source>
        <dbReference type="ARBA" id="ARBA00022490"/>
    </source>
</evidence>
<keyword evidence="10" id="KW-1185">Reference proteome</keyword>
<feature type="active site" description="Nucleophile" evidence="8">
    <location>
        <position position="86"/>
    </location>
</feature>
<dbReference type="FunFam" id="3.40.50.880:FF:000019">
    <property type="entry name" value="Phosphoribosylformylglycinamidine synthase subunit PurQ"/>
    <property type="match status" value="1"/>
</dbReference>
<evidence type="ECO:0000256" key="5">
    <source>
        <dbReference type="ARBA" id="ARBA00022801"/>
    </source>
</evidence>
<dbReference type="NCBIfam" id="TIGR01737">
    <property type="entry name" value="FGAM_synth_I"/>
    <property type="match status" value="1"/>
</dbReference>
<dbReference type="PANTHER" id="PTHR47552:SF1">
    <property type="entry name" value="PHOSPHORIBOSYLFORMYLGLYCINAMIDINE SYNTHASE SUBUNIT PURQ"/>
    <property type="match status" value="1"/>
</dbReference>
<dbReference type="RefSeq" id="WP_122926805.1">
    <property type="nucleotide sequence ID" value="NZ_JARMEQ010000014.1"/>
</dbReference>
<keyword evidence="2 8" id="KW-0436">Ligase</keyword>
<dbReference type="Pfam" id="PF13507">
    <property type="entry name" value="GATase_5"/>
    <property type="match status" value="1"/>
</dbReference>
<dbReference type="InterPro" id="IPR010075">
    <property type="entry name" value="PRibForGlyAmidine_synth_PurQ"/>
</dbReference>
<evidence type="ECO:0000256" key="2">
    <source>
        <dbReference type="ARBA" id="ARBA00022598"/>
    </source>
</evidence>
<keyword evidence="3 8" id="KW-0547">Nucleotide-binding</keyword>
<dbReference type="PROSITE" id="PS51273">
    <property type="entry name" value="GATASE_TYPE_1"/>
    <property type="match status" value="1"/>
</dbReference>
<dbReference type="GO" id="GO:0005524">
    <property type="term" value="F:ATP binding"/>
    <property type="evidence" value="ECO:0007669"/>
    <property type="project" value="UniProtKB-KW"/>
</dbReference>
<gene>
    <name evidence="8 9" type="primary">purQ</name>
    <name evidence="9" type="ORF">EDM59_29060</name>
</gene>
<evidence type="ECO:0000256" key="7">
    <source>
        <dbReference type="ARBA" id="ARBA00022962"/>
    </source>
</evidence>
<dbReference type="GO" id="GO:0005737">
    <property type="term" value="C:cytoplasm"/>
    <property type="evidence" value="ECO:0007669"/>
    <property type="project" value="UniProtKB-SubCell"/>
</dbReference>
<dbReference type="GO" id="GO:0006189">
    <property type="term" value="P:'de novo' IMP biosynthetic process"/>
    <property type="evidence" value="ECO:0007669"/>
    <property type="project" value="UniProtKB-UniRule"/>
</dbReference>
<comment type="caution">
    <text evidence="9">The sequence shown here is derived from an EMBL/GenBank/DDBJ whole genome shotgun (WGS) entry which is preliminary data.</text>
</comment>
<dbReference type="UniPathway" id="UPA00074">
    <property type="reaction ID" value="UER00128"/>
</dbReference>
<comment type="catalytic activity">
    <reaction evidence="8">
        <text>L-glutamine + H2O = L-glutamate + NH4(+)</text>
        <dbReference type="Rhea" id="RHEA:15889"/>
        <dbReference type="ChEBI" id="CHEBI:15377"/>
        <dbReference type="ChEBI" id="CHEBI:28938"/>
        <dbReference type="ChEBI" id="CHEBI:29985"/>
        <dbReference type="ChEBI" id="CHEBI:58359"/>
        <dbReference type="EC" id="3.5.1.2"/>
    </reaction>
</comment>
<comment type="pathway">
    <text evidence="8">Purine metabolism; IMP biosynthesis via de novo pathway; 5-amino-1-(5-phospho-D-ribosyl)imidazole from N(2)-formyl-N(1)-(5-phospho-D-ribosyl)glycinamide: step 1/2.</text>
</comment>
<keyword evidence="1 8" id="KW-0963">Cytoplasm</keyword>
<comment type="subunit">
    <text evidence="8">Part of the FGAM synthase complex composed of 1 PurL, 1 PurQ and 2 PurS subunits.</text>
</comment>
<comment type="catalytic activity">
    <reaction evidence="8">
        <text>N(2)-formyl-N(1)-(5-phospho-beta-D-ribosyl)glycinamide + L-glutamine + ATP + H2O = 2-formamido-N(1)-(5-O-phospho-beta-D-ribosyl)acetamidine + L-glutamate + ADP + phosphate + H(+)</text>
        <dbReference type="Rhea" id="RHEA:17129"/>
        <dbReference type="ChEBI" id="CHEBI:15377"/>
        <dbReference type="ChEBI" id="CHEBI:15378"/>
        <dbReference type="ChEBI" id="CHEBI:29985"/>
        <dbReference type="ChEBI" id="CHEBI:30616"/>
        <dbReference type="ChEBI" id="CHEBI:43474"/>
        <dbReference type="ChEBI" id="CHEBI:58359"/>
        <dbReference type="ChEBI" id="CHEBI:147286"/>
        <dbReference type="ChEBI" id="CHEBI:147287"/>
        <dbReference type="ChEBI" id="CHEBI:456216"/>
        <dbReference type="EC" id="6.3.5.3"/>
    </reaction>
</comment>
<keyword evidence="6 8" id="KW-0067">ATP-binding</keyword>
<feature type="active site" evidence="8">
    <location>
        <position position="195"/>
    </location>
</feature>
<dbReference type="SMART" id="SM01211">
    <property type="entry name" value="GATase_5"/>
    <property type="match status" value="1"/>
</dbReference>
<evidence type="ECO:0000313" key="10">
    <source>
        <dbReference type="Proteomes" id="UP000269573"/>
    </source>
</evidence>
<dbReference type="Gene3D" id="3.40.50.880">
    <property type="match status" value="1"/>
</dbReference>
<dbReference type="InterPro" id="IPR029062">
    <property type="entry name" value="Class_I_gatase-like"/>
</dbReference>
<dbReference type="PANTHER" id="PTHR47552">
    <property type="entry name" value="PHOSPHORIBOSYLFORMYLGLYCINAMIDINE SYNTHASE SUBUNIT PURQ"/>
    <property type="match status" value="1"/>
</dbReference>
<dbReference type="NCBIfam" id="NF002957">
    <property type="entry name" value="PRK03619.1"/>
    <property type="match status" value="1"/>
</dbReference>
<dbReference type="AlphaFoldDB" id="A0A3M8CSK9"/>
<evidence type="ECO:0000256" key="8">
    <source>
        <dbReference type="HAMAP-Rule" id="MF_00421"/>
    </source>
</evidence>
<proteinExistence type="inferred from homology"/>
<comment type="function">
    <text evidence="8">Part of the phosphoribosylformylglycinamidine synthase complex involved in the purines biosynthetic pathway. Catalyzes the ATP-dependent conversion of formylglycinamide ribonucleotide (FGAR) and glutamine to yield formylglycinamidine ribonucleotide (FGAM) and glutamate. The FGAM synthase complex is composed of three subunits. PurQ produces an ammonia molecule by converting glutamine to glutamate. PurL transfers the ammonia molecule to FGAR to form FGAM in an ATP-dependent manner. PurS interacts with PurQ and PurL and is thought to assist in the transfer of the ammonia molecule from PurQ to PurL.</text>
</comment>
<evidence type="ECO:0000256" key="3">
    <source>
        <dbReference type="ARBA" id="ARBA00022741"/>
    </source>
</evidence>
<reference evidence="9 10" key="1">
    <citation type="submission" date="2018-10" db="EMBL/GenBank/DDBJ databases">
        <title>Phylogenomics of Brevibacillus.</title>
        <authorList>
            <person name="Dunlap C."/>
        </authorList>
    </citation>
    <scope>NUCLEOTIDE SEQUENCE [LARGE SCALE GENOMIC DNA]</scope>
    <source>
        <strain evidence="9 10">JCM 15774</strain>
    </source>
</reference>
<dbReference type="Proteomes" id="UP000269573">
    <property type="component" value="Unassembled WGS sequence"/>
</dbReference>
<feature type="active site" evidence="8">
    <location>
        <position position="197"/>
    </location>
</feature>
<protein>
    <recommendedName>
        <fullName evidence="8">Phosphoribosylformylglycinamidine synthase subunit PurQ</fullName>
        <shortName evidence="8">FGAM synthase</shortName>
        <ecNumber evidence="8">6.3.5.3</ecNumber>
    </recommendedName>
    <alternativeName>
        <fullName evidence="8">Formylglycinamide ribonucleotide amidotransferase subunit I</fullName>
        <shortName evidence="8">FGAR amidotransferase I</shortName>
        <shortName evidence="8">FGAR-AT I</shortName>
    </alternativeName>
    <alternativeName>
        <fullName evidence="8">Glutaminase PurQ</fullName>
        <ecNumber evidence="8">3.5.1.2</ecNumber>
    </alternativeName>
    <alternativeName>
        <fullName evidence="8">Phosphoribosylformylglycinamidine synthase subunit I</fullName>
    </alternativeName>
</protein>
<sequence length="230" mass="25450">MRVAVIVFPGSNADIDLYNAVEDVMGVPVDYVWHSDTDLSQYDAILLPGGFSYGDYLRCGAVARFSPVMEQVVKAAEEGKLVMGICNGFQILTEVGLLPGALLRNRSLKFRCTLAGLRVENNDTPFTRDYAAGEEIKIPIAHGEGNYYCDEETLAKLKANGQIVFRYHGENPNGSLEDIAGICNERGNVLGMMPHPERAVHTWMTSDDGRRMFTSILKTWREKSSVTTHA</sequence>
<name>A0A3M8CSK9_9BACL</name>
<keyword evidence="4 8" id="KW-0658">Purine biosynthesis</keyword>
<dbReference type="PIRSF" id="PIRSF001586">
    <property type="entry name" value="FGAM_synth_I"/>
    <property type="match status" value="1"/>
</dbReference>
<dbReference type="SUPFAM" id="SSF52317">
    <property type="entry name" value="Class I glutamine amidotransferase-like"/>
    <property type="match status" value="1"/>
</dbReference>
<dbReference type="EC" id="3.5.1.2" evidence="8"/>
<keyword evidence="7 8" id="KW-0315">Glutamine amidotransferase</keyword>